<protein>
    <submittedName>
        <fullName evidence="3">Uncharacterized protein</fullName>
    </submittedName>
</protein>
<feature type="transmembrane region" description="Helical" evidence="2">
    <location>
        <begin position="221"/>
        <end position="247"/>
    </location>
</feature>
<evidence type="ECO:0000313" key="3">
    <source>
        <dbReference type="EMBL" id="OAL61909.1"/>
    </source>
</evidence>
<dbReference type="EMBL" id="LHPM01000019">
    <property type="protein sequence ID" value="OAL61909.1"/>
    <property type="molecule type" value="Genomic_DNA"/>
</dbReference>
<evidence type="ECO:0000313" key="4">
    <source>
        <dbReference type="Proteomes" id="UP000243015"/>
    </source>
</evidence>
<proteinExistence type="predicted"/>
<keyword evidence="2" id="KW-0472">Membrane</keyword>
<feature type="region of interest" description="Disordered" evidence="1">
    <location>
        <begin position="73"/>
        <end position="144"/>
    </location>
</feature>
<gene>
    <name evidence="3" type="ORF">A7C99_6480</name>
</gene>
<organism evidence="3 4">
    <name type="scientific">Trichophyton rubrum</name>
    <name type="common">Athlete's foot fungus</name>
    <name type="synonym">Epidermophyton rubrum</name>
    <dbReference type="NCBI Taxonomy" id="5551"/>
    <lineage>
        <taxon>Eukaryota</taxon>
        <taxon>Fungi</taxon>
        <taxon>Dikarya</taxon>
        <taxon>Ascomycota</taxon>
        <taxon>Pezizomycotina</taxon>
        <taxon>Eurotiomycetes</taxon>
        <taxon>Eurotiomycetidae</taxon>
        <taxon>Onygenales</taxon>
        <taxon>Arthrodermataceae</taxon>
        <taxon>Trichophyton</taxon>
    </lineage>
</organism>
<evidence type="ECO:0000256" key="2">
    <source>
        <dbReference type="SAM" id="Phobius"/>
    </source>
</evidence>
<sequence length="895" mass="98121">MEPRRDSDFDQIFLHPTTSNRYRGGDSIALPSRNNAAYRRLSSAEEPSLHLYEAHGSPNPATPPAYRDAAARGFGLGIGQPGNGPVSGMGEESDLGYHPSHHSRNFSESSLLRESADTSPDFSTAYHRQSPSFNSSFQSYGSDSNTVRIVEPGNGQEYDRPKRVKCPTRRRVVQRRSAWLSIAILVLAFYSTAFSAIYFVVACIKPHYGNRIGGKGGLAPSTATLLSALFAKTIELSFVTVFVAFLGQVLSRKALGKNAGGITIADMSMRTWVMQPGTLITHWENVKHSALTLLGVIAMTTTFVAMFYTTAAEALVSPRLTAGIPETRELTGEVNTKFANSTYLFSNCQSPVPLAVDPVNRGSTCMQIAFSGRSFHNYEQYLGRWTDFSTGQGSTDMLLRPPPSGTWYDNTTVKGSWIESYNMTELSIKWGRMVVNVTAAMPHAGIFSAARHPKNNIRLPEDLGGQGEFNIKAAVPSPIVNVICAGMTEEELAPIIYTKWPHPNFEFNASTWLMNQTSDMPNYPDWLNATVVDDIFEFGEKFGDRGQRPPIFPKIPLEYNTIINVTGQFETNSIYLLGTSPPSIYPPHYLCQMKGGLTPQCLTKYEAASSGGVLYSQCGKAADSMTYQSVAPDAPPIMIDKDWKNVAEEWARSIALNTGLSDGYGSNARLLSQLIPNSDIKTNISSLDPHLPSVAEALAAMASSLLLLGTQDATFNHRKTFADARMAGLHEPMYEQFHATVWASDYASGANSPAWQNVFYAVLALVLVTNLICSVYLYLAFRGVQLTDFTEPQNTLALALNSPPSIHVSGACGGGPEGKQLTQRWMISMDEKEEHYYMTSAEEVEAEEARLRQRGPYGHGSIDDDNVANIKNALSPKVSEYRRISRASSSISLLT</sequence>
<feature type="transmembrane region" description="Helical" evidence="2">
    <location>
        <begin position="178"/>
        <end position="201"/>
    </location>
</feature>
<dbReference type="OrthoDB" id="4721035at2759"/>
<dbReference type="VEuPathDB" id="FungiDB:TERG_03020"/>
<feature type="transmembrane region" description="Helical" evidence="2">
    <location>
        <begin position="290"/>
        <end position="309"/>
    </location>
</feature>
<keyword evidence="2" id="KW-0812">Transmembrane</keyword>
<feature type="compositionally biased region" description="Gly residues" evidence="1">
    <location>
        <begin position="74"/>
        <end position="87"/>
    </location>
</feature>
<accession>A0A178EPK5</accession>
<keyword evidence="2" id="KW-1133">Transmembrane helix</keyword>
<comment type="caution">
    <text evidence="3">The sequence shown here is derived from an EMBL/GenBank/DDBJ whole genome shotgun (WGS) entry which is preliminary data.</text>
</comment>
<name>A0A178EPK5_TRIRU</name>
<dbReference type="Proteomes" id="UP000243015">
    <property type="component" value="Unassembled WGS sequence"/>
</dbReference>
<evidence type="ECO:0000256" key="1">
    <source>
        <dbReference type="SAM" id="MobiDB-lite"/>
    </source>
</evidence>
<reference evidence="3 4" key="1">
    <citation type="submission" date="2016-05" db="EMBL/GenBank/DDBJ databases">
        <title>Genome sequencing of Trichophyton rubrum CMCC(F)T1i isolated from hair.</title>
        <authorList>
            <person name="Zhan P."/>
            <person name="Tao Y."/>
            <person name="Liu W."/>
        </authorList>
    </citation>
    <scope>NUCLEOTIDE SEQUENCE [LARGE SCALE GENOMIC DNA]</scope>
    <source>
        <strain evidence="4">CMCC(F)T1i</strain>
    </source>
</reference>
<dbReference type="AlphaFoldDB" id="A0A178EPK5"/>
<feature type="compositionally biased region" description="Polar residues" evidence="1">
    <location>
        <begin position="106"/>
        <end position="144"/>
    </location>
</feature>
<feature type="region of interest" description="Disordered" evidence="1">
    <location>
        <begin position="1"/>
        <end position="29"/>
    </location>
</feature>
<feature type="transmembrane region" description="Helical" evidence="2">
    <location>
        <begin position="758"/>
        <end position="779"/>
    </location>
</feature>